<dbReference type="InterPro" id="IPR001734">
    <property type="entry name" value="Na/solute_symporter"/>
</dbReference>
<keyword evidence="4" id="KW-0812">Transmembrane</keyword>
<evidence type="ECO:0000256" key="7">
    <source>
        <dbReference type="RuleBase" id="RU362091"/>
    </source>
</evidence>
<dbReference type="PANTHER" id="PTHR46154:SF4">
    <property type="entry name" value="UREA ACTIVE TRANSPORTER"/>
    <property type="match status" value="1"/>
</dbReference>
<dbReference type="GO" id="GO:0015204">
    <property type="term" value="F:urea transmembrane transporter activity"/>
    <property type="evidence" value="ECO:0007669"/>
    <property type="project" value="InterPro"/>
</dbReference>
<name>A0A0A1DJN4_NOCSI</name>
<dbReference type="EMBL" id="CP009896">
    <property type="protein sequence ID" value="AIY16813.1"/>
    <property type="molecule type" value="Genomic_DNA"/>
</dbReference>
<dbReference type="Proteomes" id="UP000030300">
    <property type="component" value="Chromosome"/>
</dbReference>
<comment type="subcellular location">
    <subcellularLocation>
        <location evidence="1">Membrane</location>
        <topology evidence="1">Multi-pass membrane protein</topology>
    </subcellularLocation>
</comment>
<keyword evidence="9" id="KW-1185">Reference proteome</keyword>
<evidence type="ECO:0000256" key="2">
    <source>
        <dbReference type="ARBA" id="ARBA00006434"/>
    </source>
</evidence>
<proteinExistence type="inferred from homology"/>
<protein>
    <submittedName>
        <fullName evidence="8">Sodium-solute symporter, putative</fullName>
    </submittedName>
</protein>
<dbReference type="Pfam" id="PF00474">
    <property type="entry name" value="SSF"/>
    <property type="match status" value="1"/>
</dbReference>
<evidence type="ECO:0000256" key="1">
    <source>
        <dbReference type="ARBA" id="ARBA00004141"/>
    </source>
</evidence>
<dbReference type="KEGG" id="psim:KR76_08595"/>
<dbReference type="InterPro" id="IPR031155">
    <property type="entry name" value="DUR"/>
</dbReference>
<evidence type="ECO:0000256" key="5">
    <source>
        <dbReference type="ARBA" id="ARBA00022989"/>
    </source>
</evidence>
<sequence>MSEGGVGIALIVLLGGLWIYIGIRSARRVQDTDDYLVGGRNVGVALGSATILATWVTGNTILAAPESGYTYGVLGVLGYAVGGSIAVVAFAPLAARLHAILPSGRTVGDFFRLRYDTKNYGLFLVMLILWDLGWLLTQGMAAGIILESVFDLPFHVGVVLTIAIVVAYVTIGGMISVLSTDFMQTMLIMLVVFLFPAWIYLSAGPGDVYDGIAALSPEKLQLGDAGGLLFLCIIPLIYTGEAFMDNTFWQRAFMLRRGIIKKTFLLAGLGWIFVPVATGTLAWVAIGTDMDLPGGPSSVAPEVVAHYAGGLGSVLFLALIWAALASTMSALLNAVSGIVMNDVYNNFVRPQATDRQVLRVGRITTVVLALVTIAAAWPKPMTLLTLLILLGVINAAYLTPVVLGVWYRTVNPTGVFWSVVVGCVAGLLVFGGGALPMLWFEIPVLDLPVWLSGELQGAVVSFIVVTVGVVVSTRLWPRPFDFDTMRTWTRDLEGERS</sequence>
<evidence type="ECO:0000256" key="3">
    <source>
        <dbReference type="ARBA" id="ARBA00022448"/>
    </source>
</evidence>
<dbReference type="STRING" id="2045.KR76_08595"/>
<dbReference type="HOGENOM" id="CLU_018808_15_3_11"/>
<evidence type="ECO:0000256" key="4">
    <source>
        <dbReference type="ARBA" id="ARBA00022692"/>
    </source>
</evidence>
<dbReference type="AlphaFoldDB" id="A0A0A1DJN4"/>
<keyword evidence="6" id="KW-0472">Membrane</keyword>
<dbReference type="RefSeq" id="WP_038677771.1">
    <property type="nucleotide sequence ID" value="NZ_BJMC01000008.1"/>
</dbReference>
<keyword evidence="3" id="KW-0813">Transport</keyword>
<dbReference type="eggNOG" id="COG0591">
    <property type="taxonomic scope" value="Bacteria"/>
</dbReference>
<dbReference type="Gene3D" id="1.20.1730.10">
    <property type="entry name" value="Sodium/glucose cotransporter"/>
    <property type="match status" value="1"/>
</dbReference>
<gene>
    <name evidence="8" type="ORF">KR76_08595</name>
</gene>
<dbReference type="PANTHER" id="PTHR46154">
    <property type="match status" value="1"/>
</dbReference>
<comment type="similarity">
    <text evidence="2 7">Belongs to the sodium:solute symporter (SSF) (TC 2.A.21) family.</text>
</comment>
<keyword evidence="5" id="KW-1133">Transmembrane helix</keyword>
<dbReference type="InterPro" id="IPR038377">
    <property type="entry name" value="Na/Glc_symporter_sf"/>
</dbReference>
<evidence type="ECO:0000256" key="6">
    <source>
        <dbReference type="ARBA" id="ARBA00023136"/>
    </source>
</evidence>
<dbReference type="GO" id="GO:0005886">
    <property type="term" value="C:plasma membrane"/>
    <property type="evidence" value="ECO:0007669"/>
    <property type="project" value="TreeGrafter"/>
</dbReference>
<evidence type="ECO:0000313" key="8">
    <source>
        <dbReference type="EMBL" id="AIY16813.1"/>
    </source>
</evidence>
<dbReference type="PROSITE" id="PS50283">
    <property type="entry name" value="NA_SOLUT_SYMP_3"/>
    <property type="match status" value="1"/>
</dbReference>
<evidence type="ECO:0000313" key="9">
    <source>
        <dbReference type="Proteomes" id="UP000030300"/>
    </source>
</evidence>
<dbReference type="GeneID" id="96608969"/>
<organism evidence="8 9">
    <name type="scientific">Nocardioides simplex</name>
    <name type="common">Arthrobacter simplex</name>
    <dbReference type="NCBI Taxonomy" id="2045"/>
    <lineage>
        <taxon>Bacteria</taxon>
        <taxon>Bacillati</taxon>
        <taxon>Actinomycetota</taxon>
        <taxon>Actinomycetes</taxon>
        <taxon>Propionibacteriales</taxon>
        <taxon>Nocardioidaceae</taxon>
        <taxon>Pimelobacter</taxon>
    </lineage>
</organism>
<reference evidence="8 9" key="1">
    <citation type="journal article" date="2015" name="Genome Announc.">
        <title>Complete Genome Sequence of Steroid-Transforming Nocardioides simplex VKM Ac-2033D.</title>
        <authorList>
            <person name="Shtratnikova V.Y."/>
            <person name="Schelkunov M.I."/>
            <person name="Pekov Y.A."/>
            <person name="Fokina V.V."/>
            <person name="Logacheva M.D."/>
            <person name="Sokolov S.L."/>
            <person name="Bragin E.Y."/>
            <person name="Ashapkin V.V."/>
            <person name="Donova M.V."/>
        </authorList>
    </citation>
    <scope>NUCLEOTIDE SEQUENCE [LARGE SCALE GENOMIC DNA]</scope>
    <source>
        <strain evidence="8 9">VKM Ac-2033D</strain>
    </source>
</reference>
<dbReference type="OrthoDB" id="9789704at2"/>
<accession>A0A0A1DJN4</accession>